<name>X6NIX5_RETFI</name>
<comment type="caution">
    <text evidence="4">The sequence shown here is derived from an EMBL/GenBank/DDBJ whole genome shotgun (WGS) entry which is preliminary data.</text>
</comment>
<keyword evidence="5" id="KW-1185">Reference proteome</keyword>
<dbReference type="SUPFAM" id="SSF103506">
    <property type="entry name" value="Mitochondrial carrier"/>
    <property type="match status" value="1"/>
</dbReference>
<evidence type="ECO:0000256" key="2">
    <source>
        <dbReference type="ARBA" id="ARBA00022692"/>
    </source>
</evidence>
<protein>
    <submittedName>
        <fullName evidence="4">Uncharacterized protein</fullName>
    </submittedName>
</protein>
<gene>
    <name evidence="4" type="ORF">RFI_11290</name>
</gene>
<keyword evidence="3" id="KW-0472">Membrane</keyword>
<reference evidence="4 5" key="1">
    <citation type="journal article" date="2013" name="Curr. Biol.">
        <title>The Genome of the Foraminiferan Reticulomyxa filosa.</title>
        <authorList>
            <person name="Glockner G."/>
            <person name="Hulsmann N."/>
            <person name="Schleicher M."/>
            <person name="Noegel A.A."/>
            <person name="Eichinger L."/>
            <person name="Gallinger C."/>
            <person name="Pawlowski J."/>
            <person name="Sierra R."/>
            <person name="Euteneuer U."/>
            <person name="Pillet L."/>
            <person name="Moustafa A."/>
            <person name="Platzer M."/>
            <person name="Groth M."/>
            <person name="Szafranski K."/>
            <person name="Schliwa M."/>
        </authorList>
    </citation>
    <scope>NUCLEOTIDE SEQUENCE [LARGE SCALE GENOMIC DNA]</scope>
</reference>
<accession>X6NIX5</accession>
<dbReference type="EMBL" id="ASPP01008247">
    <property type="protein sequence ID" value="ETO25848.1"/>
    <property type="molecule type" value="Genomic_DNA"/>
</dbReference>
<dbReference type="OrthoDB" id="193856at2759"/>
<organism evidence="4 5">
    <name type="scientific">Reticulomyxa filosa</name>
    <dbReference type="NCBI Taxonomy" id="46433"/>
    <lineage>
        <taxon>Eukaryota</taxon>
        <taxon>Sar</taxon>
        <taxon>Rhizaria</taxon>
        <taxon>Retaria</taxon>
        <taxon>Foraminifera</taxon>
        <taxon>Monothalamids</taxon>
        <taxon>Reticulomyxidae</taxon>
        <taxon>Reticulomyxa</taxon>
    </lineage>
</organism>
<dbReference type="AlphaFoldDB" id="X6NIX5"/>
<dbReference type="Proteomes" id="UP000023152">
    <property type="component" value="Unassembled WGS sequence"/>
</dbReference>
<dbReference type="InterPro" id="IPR023395">
    <property type="entry name" value="MCP_dom_sf"/>
</dbReference>
<dbReference type="Gene3D" id="1.50.40.10">
    <property type="entry name" value="Mitochondrial carrier domain"/>
    <property type="match status" value="1"/>
</dbReference>
<evidence type="ECO:0000256" key="1">
    <source>
        <dbReference type="ARBA" id="ARBA00004141"/>
    </source>
</evidence>
<evidence type="ECO:0000256" key="3">
    <source>
        <dbReference type="ARBA" id="ARBA00023136"/>
    </source>
</evidence>
<proteinExistence type="predicted"/>
<evidence type="ECO:0000313" key="5">
    <source>
        <dbReference type="Proteomes" id="UP000023152"/>
    </source>
</evidence>
<sequence>MFLVDFATQPNNNKHKQYIFFTITLIIYNLRQLLNLSEETCNFFSTSKYKDFTIVLNIRVTIFDNQCAKKKNSQDLVVSIMSLDFSASNSQNVHMTLTETSNKTSSKKVVTHAWWHHFLAGEVGGMLGAVGCHPFDTAKVKAQVLNTHKVLREKASSTHYNSNNCVIFFLLQKKKKKRELGLSIRH</sequence>
<comment type="subcellular location">
    <subcellularLocation>
        <location evidence="1">Membrane</location>
        <topology evidence="1">Multi-pass membrane protein</topology>
    </subcellularLocation>
</comment>
<keyword evidence="2" id="KW-0812">Transmembrane</keyword>
<dbReference type="InterPro" id="IPR018108">
    <property type="entry name" value="MCP_transmembrane"/>
</dbReference>
<evidence type="ECO:0000313" key="4">
    <source>
        <dbReference type="EMBL" id="ETO25848.1"/>
    </source>
</evidence>
<dbReference type="GO" id="GO:0016020">
    <property type="term" value="C:membrane"/>
    <property type="evidence" value="ECO:0007669"/>
    <property type="project" value="UniProtKB-SubCell"/>
</dbReference>
<dbReference type="Pfam" id="PF00153">
    <property type="entry name" value="Mito_carr"/>
    <property type="match status" value="1"/>
</dbReference>